<evidence type="ECO:0000256" key="2">
    <source>
        <dbReference type="ARBA" id="ARBA00022448"/>
    </source>
</evidence>
<dbReference type="EMBL" id="JBHLVF010000047">
    <property type="protein sequence ID" value="MFC0395812.1"/>
    <property type="molecule type" value="Genomic_DNA"/>
</dbReference>
<name>A0ABV6JJV2_9BACL</name>
<evidence type="ECO:0000313" key="10">
    <source>
        <dbReference type="Proteomes" id="UP001589818"/>
    </source>
</evidence>
<evidence type="ECO:0000256" key="6">
    <source>
        <dbReference type="ARBA" id="ARBA00023136"/>
    </source>
</evidence>
<evidence type="ECO:0000256" key="3">
    <source>
        <dbReference type="ARBA" id="ARBA00022475"/>
    </source>
</evidence>
<evidence type="ECO:0000256" key="5">
    <source>
        <dbReference type="ARBA" id="ARBA00022989"/>
    </source>
</evidence>
<evidence type="ECO:0000259" key="8">
    <source>
        <dbReference type="PROSITE" id="PS50928"/>
    </source>
</evidence>
<sequence>MAATGTSRRGRSLYRWKEYSVGYMFLLPWTIGFAVFMAFPIGWSLFISFHTVAFKAEGMEYTFVGIENYRRVLAEDSEYSVKLLLYFQEVVIMIPLIILFSFLVSILLNQRFRGRMLFRALFFLPVIFATGQVLMELFRQGQGDLPFISQYGLEEIVASAVGVQFAAPVLGVLSKAVIILWYSGVQILIFIAGFQTIPGSIYEAIRIDGASPWESFWKITLPAMKPFIGLCTLYTFVDMFTFPFNPIMELVSKHMFLQKTGYGYSSAMAWLYFAVVLVMMLTVIWFTSRSRKSG</sequence>
<keyword evidence="2" id="KW-0813">Transport</keyword>
<accession>A0ABV6JJV2</accession>
<dbReference type="CDD" id="cd06261">
    <property type="entry name" value="TM_PBP2"/>
    <property type="match status" value="1"/>
</dbReference>
<evidence type="ECO:0000256" key="4">
    <source>
        <dbReference type="ARBA" id="ARBA00022692"/>
    </source>
</evidence>
<feature type="transmembrane region" description="Helical" evidence="7">
    <location>
        <begin position="120"/>
        <end position="138"/>
    </location>
</feature>
<feature type="transmembrane region" description="Helical" evidence="7">
    <location>
        <begin position="227"/>
        <end position="247"/>
    </location>
</feature>
<comment type="subcellular location">
    <subcellularLocation>
        <location evidence="1">Cell membrane</location>
        <topology evidence="1">Multi-pass membrane protein</topology>
    </subcellularLocation>
</comment>
<dbReference type="PROSITE" id="PS50928">
    <property type="entry name" value="ABC_TM1"/>
    <property type="match status" value="1"/>
</dbReference>
<feature type="transmembrane region" description="Helical" evidence="7">
    <location>
        <begin position="21"/>
        <end position="46"/>
    </location>
</feature>
<evidence type="ECO:0000256" key="7">
    <source>
        <dbReference type="SAM" id="Phobius"/>
    </source>
</evidence>
<dbReference type="InterPro" id="IPR035906">
    <property type="entry name" value="MetI-like_sf"/>
</dbReference>
<dbReference type="Gene3D" id="1.10.3720.10">
    <property type="entry name" value="MetI-like"/>
    <property type="match status" value="1"/>
</dbReference>
<feature type="domain" description="ABC transmembrane type-1" evidence="8">
    <location>
        <begin position="83"/>
        <end position="285"/>
    </location>
</feature>
<feature type="transmembrane region" description="Helical" evidence="7">
    <location>
        <begin position="85"/>
        <end position="108"/>
    </location>
</feature>
<organism evidence="9 10">
    <name type="scientific">Paenibacillus mendelii</name>
    <dbReference type="NCBI Taxonomy" id="206163"/>
    <lineage>
        <taxon>Bacteria</taxon>
        <taxon>Bacillati</taxon>
        <taxon>Bacillota</taxon>
        <taxon>Bacilli</taxon>
        <taxon>Bacillales</taxon>
        <taxon>Paenibacillaceae</taxon>
        <taxon>Paenibacillus</taxon>
    </lineage>
</organism>
<keyword evidence="10" id="KW-1185">Reference proteome</keyword>
<proteinExistence type="predicted"/>
<reference evidence="9 10" key="1">
    <citation type="submission" date="2024-09" db="EMBL/GenBank/DDBJ databases">
        <authorList>
            <person name="Sun Q."/>
            <person name="Mori K."/>
        </authorList>
    </citation>
    <scope>NUCLEOTIDE SEQUENCE [LARGE SCALE GENOMIC DNA]</scope>
    <source>
        <strain evidence="9 10">CCM 4839</strain>
    </source>
</reference>
<dbReference type="PANTHER" id="PTHR43227">
    <property type="entry name" value="BLL4140 PROTEIN"/>
    <property type="match status" value="1"/>
</dbReference>
<protein>
    <submittedName>
        <fullName evidence="9">Carbohydrate ABC transporter permease</fullName>
    </submittedName>
</protein>
<dbReference type="PANTHER" id="PTHR43227:SF3">
    <property type="entry name" value="BINDING-PROTEIN-DEPENDENT TRANSPORT SYSTEMS INNER MEMBRANE COMPONENT"/>
    <property type="match status" value="1"/>
</dbReference>
<comment type="caution">
    <text evidence="9">The sequence shown here is derived from an EMBL/GenBank/DDBJ whole genome shotgun (WGS) entry which is preliminary data.</text>
</comment>
<dbReference type="Proteomes" id="UP001589818">
    <property type="component" value="Unassembled WGS sequence"/>
</dbReference>
<gene>
    <name evidence="9" type="ORF">ACFFJ8_31125</name>
</gene>
<dbReference type="SUPFAM" id="SSF161098">
    <property type="entry name" value="MetI-like"/>
    <property type="match status" value="1"/>
</dbReference>
<feature type="transmembrane region" description="Helical" evidence="7">
    <location>
        <begin position="178"/>
        <end position="197"/>
    </location>
</feature>
<dbReference type="RefSeq" id="WP_204817621.1">
    <property type="nucleotide sequence ID" value="NZ_JANHOF010000002.1"/>
</dbReference>
<keyword evidence="6 7" id="KW-0472">Membrane</keyword>
<dbReference type="InterPro" id="IPR000515">
    <property type="entry name" value="MetI-like"/>
</dbReference>
<dbReference type="InterPro" id="IPR050809">
    <property type="entry name" value="UgpAE/MalFG_permease"/>
</dbReference>
<evidence type="ECO:0000313" key="9">
    <source>
        <dbReference type="EMBL" id="MFC0395812.1"/>
    </source>
</evidence>
<keyword evidence="3" id="KW-1003">Cell membrane</keyword>
<evidence type="ECO:0000256" key="1">
    <source>
        <dbReference type="ARBA" id="ARBA00004651"/>
    </source>
</evidence>
<keyword evidence="5 7" id="KW-1133">Transmembrane helix</keyword>
<feature type="transmembrane region" description="Helical" evidence="7">
    <location>
        <begin position="267"/>
        <end position="286"/>
    </location>
</feature>
<keyword evidence="4 7" id="KW-0812">Transmembrane</keyword>